<keyword evidence="5" id="KW-0158">Chromosome</keyword>
<feature type="compositionally biased region" description="Pro residues" evidence="19">
    <location>
        <begin position="274"/>
        <end position="284"/>
    </location>
</feature>
<evidence type="ECO:0000313" key="21">
    <source>
        <dbReference type="EMBL" id="EYE98278.1"/>
    </source>
</evidence>
<feature type="region of interest" description="Disordered" evidence="19">
    <location>
        <begin position="1"/>
        <end position="60"/>
    </location>
</feature>
<dbReference type="STRING" id="1388766.A0A017SMQ9"/>
<feature type="compositionally biased region" description="Basic and acidic residues" evidence="19">
    <location>
        <begin position="215"/>
        <end position="224"/>
    </location>
</feature>
<accession>A0A017SMQ9</accession>
<keyword evidence="13" id="KW-0206">Cytoskeleton</keyword>
<dbReference type="HOGENOM" id="CLU_719573_0_0_1"/>
<dbReference type="GO" id="GO:0072686">
    <property type="term" value="C:mitotic spindle"/>
    <property type="evidence" value="ECO:0007669"/>
    <property type="project" value="InterPro"/>
</dbReference>
<dbReference type="Proteomes" id="UP000019804">
    <property type="component" value="Unassembled WGS sequence"/>
</dbReference>
<keyword evidence="15" id="KW-0131">Cell cycle</keyword>
<dbReference type="GO" id="GO:0005874">
    <property type="term" value="C:microtubule"/>
    <property type="evidence" value="ECO:0007669"/>
    <property type="project" value="UniProtKB-KW"/>
</dbReference>
<evidence type="ECO:0000256" key="7">
    <source>
        <dbReference type="ARBA" id="ARBA00022618"/>
    </source>
</evidence>
<comment type="subcellular location">
    <subcellularLocation>
        <location evidence="3">Chromosome</location>
        <location evidence="3">Centromere</location>
        <location evidence="3">Kinetochore</location>
    </subcellularLocation>
    <subcellularLocation>
        <location evidence="2">Cytoplasm</location>
        <location evidence="2">Cytoskeleton</location>
        <location evidence="2">Spindle</location>
    </subcellularLocation>
    <subcellularLocation>
        <location evidence="1">Nucleus</location>
    </subcellularLocation>
</comment>
<dbReference type="GO" id="GO:0051301">
    <property type="term" value="P:cell division"/>
    <property type="evidence" value="ECO:0007669"/>
    <property type="project" value="UniProtKB-KW"/>
</dbReference>
<gene>
    <name evidence="21" type="ORF">EURHEDRAFT_494709</name>
</gene>
<keyword evidence="20" id="KW-0472">Membrane</keyword>
<feature type="transmembrane region" description="Helical" evidence="20">
    <location>
        <begin position="387"/>
        <end position="405"/>
    </location>
</feature>
<evidence type="ECO:0000256" key="13">
    <source>
        <dbReference type="ARBA" id="ARBA00023212"/>
    </source>
</evidence>
<reference evidence="22" key="1">
    <citation type="journal article" date="2014" name="Nat. Commun.">
        <title>Genomic adaptations of the halophilic Dead Sea filamentous fungus Eurotium rubrum.</title>
        <authorList>
            <person name="Kis-Papo T."/>
            <person name="Weig A.R."/>
            <person name="Riley R."/>
            <person name="Persoh D."/>
            <person name="Salamov A."/>
            <person name="Sun H."/>
            <person name="Lipzen A."/>
            <person name="Wasser S.P."/>
            <person name="Rambold G."/>
            <person name="Grigoriev I.V."/>
            <person name="Nevo E."/>
        </authorList>
    </citation>
    <scope>NUCLEOTIDE SEQUENCE [LARGE SCALE GENOMIC DNA]</scope>
    <source>
        <strain evidence="22">CBS 135680</strain>
    </source>
</reference>
<feature type="region of interest" description="Disordered" evidence="19">
    <location>
        <begin position="246"/>
        <end position="306"/>
    </location>
</feature>
<keyword evidence="9" id="KW-0498">Mitosis</keyword>
<dbReference type="OrthoDB" id="5546837at2759"/>
<dbReference type="InterPro" id="IPR013960">
    <property type="entry name" value="DASH_Duo1"/>
</dbReference>
<organism evidence="21 22">
    <name type="scientific">Aspergillus ruber (strain CBS 135680)</name>
    <dbReference type="NCBI Taxonomy" id="1388766"/>
    <lineage>
        <taxon>Eukaryota</taxon>
        <taxon>Fungi</taxon>
        <taxon>Dikarya</taxon>
        <taxon>Ascomycota</taxon>
        <taxon>Pezizomycotina</taxon>
        <taxon>Eurotiomycetes</taxon>
        <taxon>Eurotiomycetidae</taxon>
        <taxon>Eurotiales</taxon>
        <taxon>Aspergillaceae</taxon>
        <taxon>Aspergillus</taxon>
        <taxon>Aspergillus subgen. Aspergillus</taxon>
    </lineage>
</organism>
<evidence type="ECO:0000256" key="17">
    <source>
        <dbReference type="ARBA" id="ARBA00044152"/>
    </source>
</evidence>
<protein>
    <recommendedName>
        <fullName evidence="17">DASH complex subunit DUO1</fullName>
    </recommendedName>
    <alternativeName>
        <fullName evidence="18">Outer kinetochore protein DUO1</fullName>
    </alternativeName>
</protein>
<evidence type="ECO:0000256" key="4">
    <source>
        <dbReference type="ARBA" id="ARBA00005366"/>
    </source>
</evidence>
<dbReference type="GO" id="GO:0007059">
    <property type="term" value="P:chromosome segregation"/>
    <property type="evidence" value="ECO:0007669"/>
    <property type="project" value="UniProtKB-KW"/>
</dbReference>
<dbReference type="AlphaFoldDB" id="A0A017SMQ9"/>
<evidence type="ECO:0000256" key="14">
    <source>
        <dbReference type="ARBA" id="ARBA00023242"/>
    </source>
</evidence>
<keyword evidence="8" id="KW-0493">Microtubule</keyword>
<evidence type="ECO:0000256" key="2">
    <source>
        <dbReference type="ARBA" id="ARBA00004186"/>
    </source>
</evidence>
<dbReference type="EMBL" id="KK088414">
    <property type="protein sequence ID" value="EYE98278.1"/>
    <property type="molecule type" value="Genomic_DNA"/>
</dbReference>
<dbReference type="PANTHER" id="PTHR28216">
    <property type="entry name" value="DASH COMPLEX SUBUNIT DUO1"/>
    <property type="match status" value="1"/>
</dbReference>
<feature type="compositionally biased region" description="Low complexity" evidence="19">
    <location>
        <begin position="183"/>
        <end position="197"/>
    </location>
</feature>
<keyword evidence="22" id="KW-1185">Reference proteome</keyword>
<evidence type="ECO:0000313" key="22">
    <source>
        <dbReference type="Proteomes" id="UP000019804"/>
    </source>
</evidence>
<feature type="compositionally biased region" description="Basic and acidic residues" evidence="19">
    <location>
        <begin position="51"/>
        <end position="60"/>
    </location>
</feature>
<feature type="compositionally biased region" description="Basic and acidic residues" evidence="19">
    <location>
        <begin position="156"/>
        <end position="180"/>
    </location>
</feature>
<keyword evidence="10" id="KW-0159">Chromosome partition</keyword>
<dbReference type="Pfam" id="PF08651">
    <property type="entry name" value="DASH_Duo1"/>
    <property type="match status" value="1"/>
</dbReference>
<evidence type="ECO:0000256" key="15">
    <source>
        <dbReference type="ARBA" id="ARBA00023306"/>
    </source>
</evidence>
<evidence type="ECO:0000256" key="5">
    <source>
        <dbReference type="ARBA" id="ARBA00022454"/>
    </source>
</evidence>
<keyword evidence="7" id="KW-0132">Cell division</keyword>
<evidence type="ECO:0000256" key="16">
    <source>
        <dbReference type="ARBA" id="ARBA00023328"/>
    </source>
</evidence>
<feature type="compositionally biased region" description="Basic and acidic residues" evidence="19">
    <location>
        <begin position="1"/>
        <end position="15"/>
    </location>
</feature>
<keyword evidence="6" id="KW-0963">Cytoplasm</keyword>
<dbReference type="RefSeq" id="XP_040641966.1">
    <property type="nucleotide sequence ID" value="XM_040785665.1"/>
</dbReference>
<evidence type="ECO:0000256" key="11">
    <source>
        <dbReference type="ARBA" id="ARBA00022838"/>
    </source>
</evidence>
<evidence type="ECO:0000256" key="20">
    <source>
        <dbReference type="SAM" id="Phobius"/>
    </source>
</evidence>
<feature type="region of interest" description="Disordered" evidence="19">
    <location>
        <begin position="156"/>
        <end position="224"/>
    </location>
</feature>
<keyword evidence="16" id="KW-0137">Centromere</keyword>
<evidence type="ECO:0000256" key="19">
    <source>
        <dbReference type="SAM" id="MobiDB-lite"/>
    </source>
</evidence>
<evidence type="ECO:0000256" key="18">
    <source>
        <dbReference type="ARBA" id="ARBA00044358"/>
    </source>
</evidence>
<keyword evidence="20" id="KW-1133">Transmembrane helix</keyword>
<evidence type="ECO:0000256" key="6">
    <source>
        <dbReference type="ARBA" id="ARBA00022490"/>
    </source>
</evidence>
<keyword evidence="12" id="KW-0175">Coiled coil</keyword>
<feature type="transmembrane region" description="Helical" evidence="20">
    <location>
        <begin position="363"/>
        <end position="381"/>
    </location>
</feature>
<dbReference type="GO" id="GO:0042729">
    <property type="term" value="C:DASH complex"/>
    <property type="evidence" value="ECO:0007669"/>
    <property type="project" value="InterPro"/>
</dbReference>
<evidence type="ECO:0000256" key="3">
    <source>
        <dbReference type="ARBA" id="ARBA00004629"/>
    </source>
</evidence>
<keyword evidence="11" id="KW-0995">Kinetochore</keyword>
<dbReference type="GeneID" id="63700789"/>
<evidence type="ECO:0000256" key="9">
    <source>
        <dbReference type="ARBA" id="ARBA00022776"/>
    </source>
</evidence>
<evidence type="ECO:0000256" key="8">
    <source>
        <dbReference type="ARBA" id="ARBA00022701"/>
    </source>
</evidence>
<comment type="similarity">
    <text evidence="4">Belongs to the DASH complex DUO1 family.</text>
</comment>
<evidence type="ECO:0000256" key="10">
    <source>
        <dbReference type="ARBA" id="ARBA00022829"/>
    </source>
</evidence>
<evidence type="ECO:0000256" key="12">
    <source>
        <dbReference type="ARBA" id="ARBA00023054"/>
    </source>
</evidence>
<proteinExistence type="inferred from homology"/>
<dbReference type="GO" id="GO:0000278">
    <property type="term" value="P:mitotic cell cycle"/>
    <property type="evidence" value="ECO:0007669"/>
    <property type="project" value="InterPro"/>
</dbReference>
<keyword evidence="14" id="KW-0539">Nucleus</keyword>
<keyword evidence="20" id="KW-0812">Transmembrane</keyword>
<feature type="transmembrane region" description="Helical" evidence="20">
    <location>
        <begin position="334"/>
        <end position="351"/>
    </location>
</feature>
<sequence length="430" mass="48071">MTFRSAAEEMDRLQLSDEDTEDLWDSPSKRGNKNVKPKIPHDHGSPTLEPRPSHDDEGTMFDHQESRDAALQNELQSVRNINDVIEGLLSSLDQAKGNMDTVSRTVSSAATLLNTWTRILSQTEHNQRLILNPNWQGATQDAADMENEAILKQQAAERREQELQRQREAATRRAEEDARKRAQPTTRSTRGTTTTSRGRVRATGLGRTPSVSYSKTKDNIQYRPDHVPRQHADNAITVSNHHHSTMDFAPYQDESPEVERALSPPPNNHLRSPQSPPIAGPLPSPSHFANEGQYTTQSGGLGSTGSLGPDVEGGRLNLGAFDTSLPIRMDYEAMLAYLLLPPAGGVFLLVFEHKSDYVRFHAWQSSMLFTAIFILHLILSFSSFLSWLLLICDLALIAFLSLHAYRDVDTLEHFEVPVFGRLANSFVDDE</sequence>
<dbReference type="PANTHER" id="PTHR28216:SF1">
    <property type="entry name" value="DASH COMPLEX SUBUNIT DUO1"/>
    <property type="match status" value="1"/>
</dbReference>
<evidence type="ECO:0000256" key="1">
    <source>
        <dbReference type="ARBA" id="ARBA00004123"/>
    </source>
</evidence>
<name>A0A017SMQ9_ASPRC</name>